<evidence type="ECO:0000313" key="1">
    <source>
        <dbReference type="EMBL" id="CAG8843716.1"/>
    </source>
</evidence>
<dbReference type="Proteomes" id="UP000789901">
    <property type="component" value="Unassembled WGS sequence"/>
</dbReference>
<accession>A0ABN7WYQ6</accession>
<name>A0ABN7WYQ6_GIGMA</name>
<reference evidence="1 2" key="1">
    <citation type="submission" date="2021-06" db="EMBL/GenBank/DDBJ databases">
        <authorList>
            <person name="Kallberg Y."/>
            <person name="Tangrot J."/>
            <person name="Rosling A."/>
        </authorList>
    </citation>
    <scope>NUCLEOTIDE SEQUENCE [LARGE SCALE GENOMIC DNA]</scope>
    <source>
        <strain evidence="1 2">120-4 pot B 10/14</strain>
    </source>
</reference>
<organism evidence="1 2">
    <name type="scientific">Gigaspora margarita</name>
    <dbReference type="NCBI Taxonomy" id="4874"/>
    <lineage>
        <taxon>Eukaryota</taxon>
        <taxon>Fungi</taxon>
        <taxon>Fungi incertae sedis</taxon>
        <taxon>Mucoromycota</taxon>
        <taxon>Glomeromycotina</taxon>
        <taxon>Glomeromycetes</taxon>
        <taxon>Diversisporales</taxon>
        <taxon>Gigasporaceae</taxon>
        <taxon>Gigaspora</taxon>
    </lineage>
</organism>
<protein>
    <submittedName>
        <fullName evidence="1">15796_t:CDS:1</fullName>
    </submittedName>
</protein>
<proteinExistence type="predicted"/>
<evidence type="ECO:0000313" key="2">
    <source>
        <dbReference type="Proteomes" id="UP000789901"/>
    </source>
</evidence>
<keyword evidence="2" id="KW-1185">Reference proteome</keyword>
<gene>
    <name evidence="1" type="ORF">GMARGA_LOCUS36693</name>
</gene>
<sequence>ININTTNQKEIIVNTVTNIKQTIPPSTLNSLITEQDLHDELTMDNPFSRQNPEKDSFTK</sequence>
<feature type="non-terminal residue" evidence="1">
    <location>
        <position position="1"/>
    </location>
</feature>
<dbReference type="EMBL" id="CAJVQB010073347">
    <property type="protein sequence ID" value="CAG8843716.1"/>
    <property type="molecule type" value="Genomic_DNA"/>
</dbReference>
<feature type="non-terminal residue" evidence="1">
    <location>
        <position position="59"/>
    </location>
</feature>
<comment type="caution">
    <text evidence="1">The sequence shown here is derived from an EMBL/GenBank/DDBJ whole genome shotgun (WGS) entry which is preliminary data.</text>
</comment>